<feature type="transmembrane region" description="Helical" evidence="1">
    <location>
        <begin position="37"/>
        <end position="61"/>
    </location>
</feature>
<dbReference type="PANTHER" id="PTHR34980">
    <property type="entry name" value="INNER MEMBRANE PROTEIN-RELATED-RELATED"/>
    <property type="match status" value="1"/>
</dbReference>
<proteinExistence type="predicted"/>
<evidence type="ECO:0000313" key="2">
    <source>
        <dbReference type="EMBL" id="MTW13565.1"/>
    </source>
</evidence>
<dbReference type="EMBL" id="WNKX01000024">
    <property type="protein sequence ID" value="MTW13565.1"/>
    <property type="molecule type" value="Genomic_DNA"/>
</dbReference>
<dbReference type="Gene3D" id="3.30.700.10">
    <property type="entry name" value="Glycoprotein, Type 4 Pilin"/>
    <property type="match status" value="1"/>
</dbReference>
<feature type="transmembrane region" description="Helical" evidence="1">
    <location>
        <begin position="104"/>
        <end position="127"/>
    </location>
</feature>
<keyword evidence="1" id="KW-0812">Transmembrane</keyword>
<dbReference type="Pfam" id="PF05656">
    <property type="entry name" value="DUF805"/>
    <property type="match status" value="1"/>
</dbReference>
<protein>
    <submittedName>
        <fullName evidence="2">DUF805 domain-containing protein</fullName>
    </submittedName>
</protein>
<dbReference type="RefSeq" id="WP_155456482.1">
    <property type="nucleotide sequence ID" value="NZ_WNKX01000024.1"/>
</dbReference>
<dbReference type="OrthoDB" id="9812349at2"/>
<comment type="caution">
    <text evidence="2">The sequence shown here is derived from an EMBL/GenBank/DDBJ whole genome shotgun (WGS) entry which is preliminary data.</text>
</comment>
<evidence type="ECO:0000256" key="1">
    <source>
        <dbReference type="SAM" id="Phobius"/>
    </source>
</evidence>
<feature type="transmembrane region" description="Helical" evidence="1">
    <location>
        <begin position="147"/>
        <end position="172"/>
    </location>
</feature>
<dbReference type="InterPro" id="IPR045584">
    <property type="entry name" value="Pilin-like"/>
</dbReference>
<dbReference type="InterPro" id="IPR008523">
    <property type="entry name" value="DUF805"/>
</dbReference>
<gene>
    <name evidence="2" type="ORF">GM658_23420</name>
</gene>
<dbReference type="SUPFAM" id="SSF54523">
    <property type="entry name" value="Pili subunits"/>
    <property type="match status" value="1"/>
</dbReference>
<keyword evidence="1" id="KW-0472">Membrane</keyword>
<reference evidence="2 3" key="1">
    <citation type="submission" date="2019-11" db="EMBL/GenBank/DDBJ databases">
        <title>Type strains purchased from KCTC, JCM and DSMZ.</title>
        <authorList>
            <person name="Lu H."/>
        </authorList>
    </citation>
    <scope>NUCLEOTIDE SEQUENCE [LARGE SCALE GENOMIC DNA]</scope>
    <source>
        <strain evidence="2 3">JCM 31587</strain>
    </source>
</reference>
<name>A0A6L6QN18_9BURK</name>
<dbReference type="AlphaFoldDB" id="A0A6L6QN18"/>
<keyword evidence="1" id="KW-1133">Transmembrane helix</keyword>
<keyword evidence="3" id="KW-1185">Reference proteome</keyword>
<accession>A0A6L6QN18</accession>
<feature type="transmembrane region" description="Helical" evidence="1">
    <location>
        <begin position="73"/>
        <end position="92"/>
    </location>
</feature>
<sequence length="185" mass="19535">MTNPYSMPQAELTETVGDETYEPKFFALDGRIGRVRYWAYSIGWGLLILPVIILTTGLGALTGSFSNSAGAGGLIGMGISYLLSTAIGILLARRRLADLGQTRWLAALMAVPYLNGLFGLYLLFAPGDVDSNEYGPAPEANSTGVKLLAWIPAVLFILGIVAAIAIPAYSGYAAKARAAQMSNGQ</sequence>
<evidence type="ECO:0000313" key="3">
    <source>
        <dbReference type="Proteomes" id="UP000472320"/>
    </source>
</evidence>
<dbReference type="Proteomes" id="UP000472320">
    <property type="component" value="Unassembled WGS sequence"/>
</dbReference>
<dbReference type="PANTHER" id="PTHR34980:SF3">
    <property type="entry name" value="BLR8105 PROTEIN"/>
    <property type="match status" value="1"/>
</dbReference>
<dbReference type="GO" id="GO:0005886">
    <property type="term" value="C:plasma membrane"/>
    <property type="evidence" value="ECO:0007669"/>
    <property type="project" value="TreeGrafter"/>
</dbReference>
<organism evidence="2 3">
    <name type="scientific">Massilia eburnea</name>
    <dbReference type="NCBI Taxonomy" id="1776165"/>
    <lineage>
        <taxon>Bacteria</taxon>
        <taxon>Pseudomonadati</taxon>
        <taxon>Pseudomonadota</taxon>
        <taxon>Betaproteobacteria</taxon>
        <taxon>Burkholderiales</taxon>
        <taxon>Oxalobacteraceae</taxon>
        <taxon>Telluria group</taxon>
        <taxon>Massilia</taxon>
    </lineage>
</organism>